<dbReference type="Proteomes" id="UP000254487">
    <property type="component" value="Unassembled WGS sequence"/>
</dbReference>
<evidence type="ECO:0000313" key="2">
    <source>
        <dbReference type="Proteomes" id="UP000254487"/>
    </source>
</evidence>
<organism evidence="1 2">
    <name type="scientific">Klebsiella pneumoniae subsp. ozaenae</name>
    <dbReference type="NCBI Taxonomy" id="574"/>
    <lineage>
        <taxon>Bacteria</taxon>
        <taxon>Pseudomonadati</taxon>
        <taxon>Pseudomonadota</taxon>
        <taxon>Gammaproteobacteria</taxon>
        <taxon>Enterobacterales</taxon>
        <taxon>Enterobacteriaceae</taxon>
        <taxon>Klebsiella/Raoultella group</taxon>
        <taxon>Klebsiella</taxon>
        <taxon>Klebsiella pneumoniae complex</taxon>
    </lineage>
</organism>
<name>A0A378UCV9_KLEPO</name>
<protein>
    <submittedName>
        <fullName evidence="1">Uncharacterized protein</fullName>
    </submittedName>
</protein>
<gene>
    <name evidence="1" type="ORF">NCTC10313_07216</name>
</gene>
<evidence type="ECO:0000313" key="1">
    <source>
        <dbReference type="EMBL" id="STZ75030.1"/>
    </source>
</evidence>
<dbReference type="EMBL" id="UGLW01000004">
    <property type="protein sequence ID" value="STZ75030.1"/>
    <property type="molecule type" value="Genomic_DNA"/>
</dbReference>
<proteinExistence type="predicted"/>
<sequence>MRIDTRLKRTGLTPRQLFFIECWGSLAHKESIDTDRVSFNNILNAISEIFVTFPPGQ</sequence>
<accession>A0A378UCV9</accession>
<dbReference type="AlphaFoldDB" id="A0A378UCV9"/>
<reference evidence="1 2" key="1">
    <citation type="submission" date="2018-06" db="EMBL/GenBank/DDBJ databases">
        <authorList>
            <consortium name="Pathogen Informatics"/>
            <person name="Doyle S."/>
        </authorList>
    </citation>
    <scope>NUCLEOTIDE SEQUENCE [LARGE SCALE GENOMIC DNA]</scope>
    <source>
        <strain evidence="1 2">NCTC10313</strain>
    </source>
</reference>